<keyword evidence="1 2" id="KW-0732">Signal</keyword>
<reference evidence="4 5" key="1">
    <citation type="submission" date="2018-06" db="EMBL/GenBank/DDBJ databases">
        <authorList>
            <consortium name="Pathogen Informatics"/>
            <person name="Doyle S."/>
        </authorList>
    </citation>
    <scope>NUCLEOTIDE SEQUENCE [LARGE SCALE GENOMIC DNA]</scope>
    <source>
        <strain evidence="4 5">NCTC13532</strain>
    </source>
</reference>
<accession>A0A381FNW7</accession>
<evidence type="ECO:0000259" key="3">
    <source>
        <dbReference type="Pfam" id="PF18962"/>
    </source>
</evidence>
<evidence type="ECO:0000256" key="1">
    <source>
        <dbReference type="ARBA" id="ARBA00022729"/>
    </source>
</evidence>
<dbReference type="Pfam" id="PF18962">
    <property type="entry name" value="Por_Secre_tail"/>
    <property type="match status" value="1"/>
</dbReference>
<dbReference type="InterPro" id="IPR026444">
    <property type="entry name" value="Secre_tail"/>
</dbReference>
<dbReference type="STRING" id="254.SAMN05421682_10513"/>
<feature type="signal peptide" evidence="2">
    <location>
        <begin position="1"/>
        <end position="19"/>
    </location>
</feature>
<organism evidence="4 5">
    <name type="scientific">Chryseobacterium indoltheticum</name>
    <dbReference type="NCBI Taxonomy" id="254"/>
    <lineage>
        <taxon>Bacteria</taxon>
        <taxon>Pseudomonadati</taxon>
        <taxon>Bacteroidota</taxon>
        <taxon>Flavobacteriia</taxon>
        <taxon>Flavobacteriales</taxon>
        <taxon>Weeksellaceae</taxon>
        <taxon>Chryseobacterium group</taxon>
        <taxon>Chryseobacterium</taxon>
    </lineage>
</organism>
<protein>
    <submittedName>
        <fullName evidence="4">Por secretion system C-terminal sorting domain</fullName>
    </submittedName>
</protein>
<evidence type="ECO:0000313" key="4">
    <source>
        <dbReference type="EMBL" id="SUX47902.1"/>
    </source>
</evidence>
<evidence type="ECO:0000256" key="2">
    <source>
        <dbReference type="SAM" id="SignalP"/>
    </source>
</evidence>
<dbReference type="EMBL" id="UFVR01000004">
    <property type="protein sequence ID" value="SUX47902.1"/>
    <property type="molecule type" value="Genomic_DNA"/>
</dbReference>
<name>A0A381FNW7_9FLAO</name>
<dbReference type="NCBIfam" id="TIGR04183">
    <property type="entry name" value="Por_Secre_tail"/>
    <property type="match status" value="1"/>
</dbReference>
<dbReference type="RefSeq" id="WP_115621183.1">
    <property type="nucleotide sequence ID" value="NZ_UFVR01000004.1"/>
</dbReference>
<dbReference type="AlphaFoldDB" id="A0A381FNW7"/>
<dbReference type="Proteomes" id="UP000254282">
    <property type="component" value="Unassembled WGS sequence"/>
</dbReference>
<gene>
    <name evidence="4" type="ORF">NCTC13532_03495</name>
</gene>
<proteinExistence type="predicted"/>
<sequence length="543" mass="59417">MKKLITLLCTGFMISASYAQWNPNTDQNLFVVDTGNGYSFSTTTNDGKTFIGYWKQAAAPANFELWLQILDENGNKQLGTNGIMLSNTIPMNTYTAISKIVADSSNNVYLGVSGTGTTKSVHIFKINPQGTSVWANGINIGEGFPPSILPLPNGDIITAHAQYSQPYLKMQRFNAAGQPVWANPIEIISDDTTKRTFPADLYDLGNNEVEIIFHKMATAQISYLFAQKLDLSGNILWANGAKQISTQTTVTTTPFSGFADGNNVYYGYTSGQNNRFDSYLQRVNPDGSLPWGVNGVDFDTNQTNFEKNIKVAFAPGSQNIWAIANYTGSAQGTGGEYVQKFDKATGNRLFTDNAKQVFPISSDFMMHTGDLFFADGKPYFVVEKINGASPISTSLNAVLLDDNGNFAWSQQYIPMATLNRPKSYINILKPVNNRGVIVFKEEKTAVPNADPLTYAQSLVLPAATLGTSDIVKSKSIKLYPNPATDIIHLDGADNSSFVIYNAVGQLVKSGEIKKGEIAVQELAKGQYILQLKDQEKAIKFIKK</sequence>
<feature type="chain" id="PRO_5016574215" evidence="2">
    <location>
        <begin position="20"/>
        <end position="543"/>
    </location>
</feature>
<feature type="domain" description="Secretion system C-terminal sorting" evidence="3">
    <location>
        <begin position="478"/>
        <end position="538"/>
    </location>
</feature>
<evidence type="ECO:0000313" key="5">
    <source>
        <dbReference type="Proteomes" id="UP000254282"/>
    </source>
</evidence>